<keyword evidence="3 10" id="KW-0436">Ligase</keyword>
<dbReference type="InterPro" id="IPR014729">
    <property type="entry name" value="Rossmann-like_a/b/a_fold"/>
</dbReference>
<organism evidence="14 15">
    <name type="scientific">Triparma columacea</name>
    <dbReference type="NCBI Taxonomy" id="722753"/>
    <lineage>
        <taxon>Eukaryota</taxon>
        <taxon>Sar</taxon>
        <taxon>Stramenopiles</taxon>
        <taxon>Ochrophyta</taxon>
        <taxon>Bolidophyceae</taxon>
        <taxon>Parmales</taxon>
        <taxon>Triparmaceae</taxon>
        <taxon>Triparma</taxon>
    </lineage>
</organism>
<evidence type="ECO:0000259" key="13">
    <source>
        <dbReference type="SMART" id="SM01016"/>
    </source>
</evidence>
<dbReference type="GO" id="GO:0005737">
    <property type="term" value="C:cytoplasm"/>
    <property type="evidence" value="ECO:0007669"/>
    <property type="project" value="InterPro"/>
</dbReference>
<evidence type="ECO:0000259" key="12">
    <source>
        <dbReference type="SMART" id="SM00836"/>
    </source>
</evidence>
<sequence>MGKEKKQKAEVPPPPPPKRTVQVTGANELHVAAVLAGVNLFAASLSSPTSVACYPPKGEALASYLSSAGLKKAPGVMLVENGTVCVGLRACLSALAVPTGSHIINAELQQWLSFVEGTLAPAVVKKLPEKVDAAISTLTARLSSTSSSMLTEAKLGVADIYAACTLLPIAATTPSLSPLSCNPVLTSFLSSVPQTPHFTKGFADAPTFVVDSNEITGVISEVRLIFRDALYAAFPMASALGVKPAVTLTKDSKNGEFQCNNAMELCKKLPKDLGFRAPRDVATKIVECVPKNDVIEKVEVAGPGFINIFLSNAYIVKEMNNAVKSGSAKPTSKMGKVSKDSLTVVDFSSPNIAKDMHVGHLRSTIIGESVCRILEYQGHKTKRVNHVGDWGTQFGMLIQYLKEKFGENPKMEDVDIQDLTGFYKGAKVKFDEDEDFKKVSQTNVVKLQAGDEGCKAIWQVLCDVSRKEFEKVYSRLGVTVEECGESFYNDKIPGTIEELSALGLVVQDGGAKCIFVPGFKIPLMVQKSDGGFGYDSTDMAAISYRLRELKADRIVYITDFTQGDHFSMCFRAARMAGWYNPTSADVVHIGFGVVQGEDGKRFKTRSGETVRLVDLLDESVRRMEESLRERTKEGKGSIAEGDIRSTAEKIGYGAIKYFDLSRNPTSNYIFSYDKMLDTKGNTGVYLMFAYARLKSIIAKAESQHGVKVDATSPEFNMQMTHKNEHRLGFELLKFPDVLSSVTSTLSPSGVCEYLYNLALVATSFVTECKVLGSDEMESRLALCEATAGVMGECFGMLSIDVPDKI</sequence>
<dbReference type="FunFam" id="3.30.1360.70:FF:000002">
    <property type="entry name" value="arginine--tRNA ligase, cytoplasmic"/>
    <property type="match status" value="1"/>
</dbReference>
<evidence type="ECO:0000256" key="4">
    <source>
        <dbReference type="ARBA" id="ARBA00022741"/>
    </source>
</evidence>
<evidence type="ECO:0000256" key="11">
    <source>
        <dbReference type="SAM" id="MobiDB-lite"/>
    </source>
</evidence>
<evidence type="ECO:0000256" key="2">
    <source>
        <dbReference type="ARBA" id="ARBA00012837"/>
    </source>
</evidence>
<evidence type="ECO:0000256" key="6">
    <source>
        <dbReference type="ARBA" id="ARBA00022917"/>
    </source>
</evidence>
<dbReference type="PANTHER" id="PTHR11956">
    <property type="entry name" value="ARGINYL-TRNA SYNTHETASE"/>
    <property type="match status" value="1"/>
</dbReference>
<feature type="domain" description="Arginyl tRNA synthetase N-terminal" evidence="13">
    <location>
        <begin position="220"/>
        <end position="310"/>
    </location>
</feature>
<dbReference type="GO" id="GO:0004814">
    <property type="term" value="F:arginine-tRNA ligase activity"/>
    <property type="evidence" value="ECO:0007669"/>
    <property type="project" value="UniProtKB-EC"/>
</dbReference>
<evidence type="ECO:0000256" key="1">
    <source>
        <dbReference type="ARBA" id="ARBA00005594"/>
    </source>
</evidence>
<reference evidence="15" key="1">
    <citation type="journal article" date="2023" name="Commun. Biol.">
        <title>Genome analysis of Parmales, the sister group of diatoms, reveals the evolutionary specialization of diatoms from phago-mixotrophs to photoautotrophs.</title>
        <authorList>
            <person name="Ban H."/>
            <person name="Sato S."/>
            <person name="Yoshikawa S."/>
            <person name="Yamada K."/>
            <person name="Nakamura Y."/>
            <person name="Ichinomiya M."/>
            <person name="Sato N."/>
            <person name="Blanc-Mathieu R."/>
            <person name="Endo H."/>
            <person name="Kuwata A."/>
            <person name="Ogata H."/>
        </authorList>
    </citation>
    <scope>NUCLEOTIDE SEQUENCE [LARGE SCALE GENOMIC DNA]</scope>
</reference>
<keyword evidence="15" id="KW-1185">Reference proteome</keyword>
<dbReference type="InterPro" id="IPR036695">
    <property type="entry name" value="Arg-tRNA-synth_N_sf"/>
</dbReference>
<protein>
    <recommendedName>
        <fullName evidence="2">arginine--tRNA ligase</fullName>
        <ecNumber evidence="2">6.1.1.19</ecNumber>
    </recommendedName>
    <alternativeName>
        <fullName evidence="8">Arginyl-tRNA synthetase</fullName>
    </alternativeName>
</protein>
<dbReference type="GO" id="GO:0005524">
    <property type="term" value="F:ATP binding"/>
    <property type="evidence" value="ECO:0007669"/>
    <property type="project" value="UniProtKB-KW"/>
</dbReference>
<comment type="similarity">
    <text evidence="1 10">Belongs to the class-I aminoacyl-tRNA synthetase family.</text>
</comment>
<dbReference type="InterPro" id="IPR008909">
    <property type="entry name" value="DALR_anticod-bd"/>
</dbReference>
<dbReference type="HAMAP" id="MF_00123">
    <property type="entry name" value="Arg_tRNA_synth"/>
    <property type="match status" value="1"/>
</dbReference>
<dbReference type="Pfam" id="PF00750">
    <property type="entry name" value="tRNA-synt_1d"/>
    <property type="match status" value="1"/>
</dbReference>
<dbReference type="InterPro" id="IPR036282">
    <property type="entry name" value="Glutathione-S-Trfase_C_sf"/>
</dbReference>
<dbReference type="CDD" id="cd00671">
    <property type="entry name" value="ArgRS_core"/>
    <property type="match status" value="1"/>
</dbReference>
<keyword evidence="6 10" id="KW-0648">Protein biosynthesis</keyword>
<evidence type="ECO:0000256" key="5">
    <source>
        <dbReference type="ARBA" id="ARBA00022840"/>
    </source>
</evidence>
<dbReference type="InterPro" id="IPR001278">
    <property type="entry name" value="Arg-tRNA-ligase"/>
</dbReference>
<dbReference type="SUPFAM" id="SSF55190">
    <property type="entry name" value="Arginyl-tRNA synthetase (ArgRS), N-terminal 'additional' domain"/>
    <property type="match status" value="1"/>
</dbReference>
<evidence type="ECO:0000313" key="14">
    <source>
        <dbReference type="EMBL" id="GMI21418.1"/>
    </source>
</evidence>
<feature type="region of interest" description="Disordered" evidence="11">
    <location>
        <begin position="1"/>
        <end position="20"/>
    </location>
</feature>
<dbReference type="FunFam" id="3.40.50.620:FF:000096">
    <property type="entry name" value="Arginine--tRNA ligase chloroplastic/mitochondrial"/>
    <property type="match status" value="1"/>
</dbReference>
<dbReference type="Gene3D" id="3.30.1360.70">
    <property type="entry name" value="Arginyl tRNA synthetase N-terminal domain"/>
    <property type="match status" value="1"/>
</dbReference>
<dbReference type="Gene3D" id="1.10.730.10">
    <property type="entry name" value="Isoleucyl-tRNA Synthetase, Domain 1"/>
    <property type="match status" value="1"/>
</dbReference>
<evidence type="ECO:0000256" key="7">
    <source>
        <dbReference type="ARBA" id="ARBA00023146"/>
    </source>
</evidence>
<evidence type="ECO:0000256" key="8">
    <source>
        <dbReference type="ARBA" id="ARBA00033033"/>
    </source>
</evidence>
<dbReference type="InterPro" id="IPR001412">
    <property type="entry name" value="aa-tRNA-synth_I_CS"/>
</dbReference>
<dbReference type="SMART" id="SM01016">
    <property type="entry name" value="Arg_tRNA_synt_N"/>
    <property type="match status" value="1"/>
</dbReference>
<dbReference type="Pfam" id="PF03485">
    <property type="entry name" value="Arg_tRNA_synt_N"/>
    <property type="match status" value="1"/>
</dbReference>
<dbReference type="PROSITE" id="PS00178">
    <property type="entry name" value="AA_TRNA_LIGASE_I"/>
    <property type="match status" value="1"/>
</dbReference>
<proteinExistence type="inferred from homology"/>
<dbReference type="AlphaFoldDB" id="A0A9W7FV08"/>
<comment type="catalytic activity">
    <reaction evidence="9">
        <text>tRNA(Arg) + L-arginine + ATP = L-arginyl-tRNA(Arg) + AMP + diphosphate</text>
        <dbReference type="Rhea" id="RHEA:20301"/>
        <dbReference type="Rhea" id="RHEA-COMP:9658"/>
        <dbReference type="Rhea" id="RHEA-COMP:9673"/>
        <dbReference type="ChEBI" id="CHEBI:30616"/>
        <dbReference type="ChEBI" id="CHEBI:32682"/>
        <dbReference type="ChEBI" id="CHEBI:33019"/>
        <dbReference type="ChEBI" id="CHEBI:78442"/>
        <dbReference type="ChEBI" id="CHEBI:78513"/>
        <dbReference type="ChEBI" id="CHEBI:456215"/>
        <dbReference type="EC" id="6.1.1.19"/>
    </reaction>
</comment>
<dbReference type="NCBIfam" id="TIGR00456">
    <property type="entry name" value="argS"/>
    <property type="match status" value="1"/>
</dbReference>
<evidence type="ECO:0000313" key="15">
    <source>
        <dbReference type="Proteomes" id="UP001165065"/>
    </source>
</evidence>
<keyword evidence="4 10" id="KW-0547">Nucleotide-binding</keyword>
<dbReference type="EC" id="6.1.1.19" evidence="2"/>
<dbReference type="GO" id="GO:0006420">
    <property type="term" value="P:arginyl-tRNA aminoacylation"/>
    <property type="evidence" value="ECO:0007669"/>
    <property type="project" value="InterPro"/>
</dbReference>
<dbReference type="SUPFAM" id="SSF47323">
    <property type="entry name" value="Anticodon-binding domain of a subclass of class I aminoacyl-tRNA synthetases"/>
    <property type="match status" value="1"/>
</dbReference>
<dbReference type="InterPro" id="IPR035684">
    <property type="entry name" value="ArgRS_core"/>
</dbReference>
<dbReference type="OrthoDB" id="68056at2759"/>
<dbReference type="Gene3D" id="3.40.50.620">
    <property type="entry name" value="HUPs"/>
    <property type="match status" value="1"/>
</dbReference>
<accession>A0A9W7FV08</accession>
<dbReference type="Pfam" id="PF05746">
    <property type="entry name" value="DALR_1"/>
    <property type="match status" value="1"/>
</dbReference>
<dbReference type="InterPro" id="IPR009080">
    <property type="entry name" value="tRNAsynth_Ia_anticodon-bd"/>
</dbReference>
<comment type="caution">
    <text evidence="14">The sequence shown here is derived from an EMBL/GenBank/DDBJ whole genome shotgun (WGS) entry which is preliminary data.</text>
</comment>
<dbReference type="PRINTS" id="PR01038">
    <property type="entry name" value="TRNASYNTHARG"/>
</dbReference>
<dbReference type="Proteomes" id="UP001165065">
    <property type="component" value="Unassembled WGS sequence"/>
</dbReference>
<evidence type="ECO:0000256" key="9">
    <source>
        <dbReference type="ARBA" id="ARBA00049339"/>
    </source>
</evidence>
<dbReference type="EMBL" id="BRYA01000529">
    <property type="protein sequence ID" value="GMI21418.1"/>
    <property type="molecule type" value="Genomic_DNA"/>
</dbReference>
<gene>
    <name evidence="14" type="ORF">TrCOL_g13614</name>
</gene>
<evidence type="ECO:0000256" key="10">
    <source>
        <dbReference type="RuleBase" id="RU363038"/>
    </source>
</evidence>
<dbReference type="SUPFAM" id="SSF47616">
    <property type="entry name" value="GST C-terminal domain-like"/>
    <property type="match status" value="1"/>
</dbReference>
<dbReference type="PANTHER" id="PTHR11956:SF5">
    <property type="entry name" value="ARGININE--TRNA LIGASE, CYTOPLASMIC"/>
    <property type="match status" value="1"/>
</dbReference>
<feature type="domain" description="DALR anticodon binding" evidence="12">
    <location>
        <begin position="686"/>
        <end position="805"/>
    </location>
</feature>
<dbReference type="SUPFAM" id="SSF52374">
    <property type="entry name" value="Nucleotidylyl transferase"/>
    <property type="match status" value="1"/>
</dbReference>
<dbReference type="InterPro" id="IPR005148">
    <property type="entry name" value="Arg-tRNA-synth_N"/>
</dbReference>
<dbReference type="SMART" id="SM00836">
    <property type="entry name" value="DALR_1"/>
    <property type="match status" value="1"/>
</dbReference>
<evidence type="ECO:0000256" key="3">
    <source>
        <dbReference type="ARBA" id="ARBA00022598"/>
    </source>
</evidence>
<keyword evidence="5 10" id="KW-0067">ATP-binding</keyword>
<dbReference type="FunFam" id="1.10.730.10:FF:000006">
    <property type="entry name" value="Arginyl-tRNA synthetase 2, mitochondrial"/>
    <property type="match status" value="1"/>
</dbReference>
<name>A0A9W7FV08_9STRA</name>
<keyword evidence="7 10" id="KW-0030">Aminoacyl-tRNA synthetase</keyword>